<dbReference type="PANTHER" id="PTHR43479">
    <property type="entry name" value="ACREF/ENVCD OPERON REPRESSOR-RELATED"/>
    <property type="match status" value="1"/>
</dbReference>
<dbReference type="Proteomes" id="UP000189739">
    <property type="component" value="Unassembled WGS sequence"/>
</dbReference>
<sequence>MRTRDNNKEELVKETAIKMIVKNGMEGFSMNKLAKECGISVATLYIYYKDRDGLIISIASEGGKMFNDALIKGFDPEASFEEGLRVQWQNRYQFNKQHPHLAMFFDQLRSSSYQKEFLSGFLQEFRQLMGKFMCNIIERGEIEEMPFESYWSIAYSPLYALARFDYEGRSHSGKPFVLTEEILWETFKRVVKGLKK</sequence>
<dbReference type="PROSITE" id="PS50977">
    <property type="entry name" value="HTH_TETR_2"/>
    <property type="match status" value="1"/>
</dbReference>
<dbReference type="EMBL" id="MBTF01000005">
    <property type="protein sequence ID" value="OOQ60674.1"/>
    <property type="molecule type" value="Genomic_DNA"/>
</dbReference>
<organism evidence="4 5">
    <name type="scientific">Mucilaginibacter pedocola</name>
    <dbReference type="NCBI Taxonomy" id="1792845"/>
    <lineage>
        <taxon>Bacteria</taxon>
        <taxon>Pseudomonadati</taxon>
        <taxon>Bacteroidota</taxon>
        <taxon>Sphingobacteriia</taxon>
        <taxon>Sphingobacteriales</taxon>
        <taxon>Sphingobacteriaceae</taxon>
        <taxon>Mucilaginibacter</taxon>
    </lineage>
</organism>
<dbReference type="InterPro" id="IPR050624">
    <property type="entry name" value="HTH-type_Tx_Regulator"/>
</dbReference>
<keyword evidence="1 2" id="KW-0238">DNA-binding</keyword>
<evidence type="ECO:0000259" key="3">
    <source>
        <dbReference type="PROSITE" id="PS50977"/>
    </source>
</evidence>
<dbReference type="Gene3D" id="1.10.357.10">
    <property type="entry name" value="Tetracycline Repressor, domain 2"/>
    <property type="match status" value="1"/>
</dbReference>
<dbReference type="InterPro" id="IPR009057">
    <property type="entry name" value="Homeodomain-like_sf"/>
</dbReference>
<feature type="DNA-binding region" description="H-T-H motif" evidence="2">
    <location>
        <begin position="29"/>
        <end position="48"/>
    </location>
</feature>
<dbReference type="AlphaFoldDB" id="A0A1S9PIA7"/>
<dbReference type="SUPFAM" id="SSF46689">
    <property type="entry name" value="Homeodomain-like"/>
    <property type="match status" value="1"/>
</dbReference>
<accession>A0A1S9PIA7</accession>
<name>A0A1S9PIA7_9SPHI</name>
<proteinExistence type="predicted"/>
<dbReference type="Pfam" id="PF00440">
    <property type="entry name" value="TetR_N"/>
    <property type="match status" value="1"/>
</dbReference>
<dbReference type="InterPro" id="IPR001647">
    <property type="entry name" value="HTH_TetR"/>
</dbReference>
<reference evidence="4 5" key="1">
    <citation type="submission" date="2016-07" db="EMBL/GenBank/DDBJ databases">
        <title>Genomic analysis of zinc-resistant bacterium Mucilaginibacter pedocola TBZ30.</title>
        <authorList>
            <person name="Huang J."/>
            <person name="Tang J."/>
        </authorList>
    </citation>
    <scope>NUCLEOTIDE SEQUENCE [LARGE SCALE GENOMIC DNA]</scope>
    <source>
        <strain evidence="4 5">TBZ30</strain>
    </source>
</reference>
<protein>
    <submittedName>
        <fullName evidence="4">TetR family transcriptional regulator</fullName>
    </submittedName>
</protein>
<dbReference type="GO" id="GO:0003677">
    <property type="term" value="F:DNA binding"/>
    <property type="evidence" value="ECO:0007669"/>
    <property type="project" value="UniProtKB-UniRule"/>
</dbReference>
<dbReference type="RefSeq" id="WP_078347374.1">
    <property type="nucleotide sequence ID" value="NZ_MBTF01000005.1"/>
</dbReference>
<evidence type="ECO:0000313" key="5">
    <source>
        <dbReference type="Proteomes" id="UP000189739"/>
    </source>
</evidence>
<dbReference type="STRING" id="1792845.BC343_24075"/>
<dbReference type="OrthoDB" id="6430772at2"/>
<feature type="domain" description="HTH tetR-type" evidence="3">
    <location>
        <begin position="6"/>
        <end position="66"/>
    </location>
</feature>
<keyword evidence="5" id="KW-1185">Reference proteome</keyword>
<evidence type="ECO:0000256" key="1">
    <source>
        <dbReference type="ARBA" id="ARBA00023125"/>
    </source>
</evidence>
<gene>
    <name evidence="4" type="ORF">BC343_24075</name>
</gene>
<dbReference type="PANTHER" id="PTHR43479:SF11">
    <property type="entry name" value="ACREF_ENVCD OPERON REPRESSOR-RELATED"/>
    <property type="match status" value="1"/>
</dbReference>
<evidence type="ECO:0000256" key="2">
    <source>
        <dbReference type="PROSITE-ProRule" id="PRU00335"/>
    </source>
</evidence>
<comment type="caution">
    <text evidence="4">The sequence shown here is derived from an EMBL/GenBank/DDBJ whole genome shotgun (WGS) entry which is preliminary data.</text>
</comment>
<evidence type="ECO:0000313" key="4">
    <source>
        <dbReference type="EMBL" id="OOQ60674.1"/>
    </source>
</evidence>